<gene>
    <name evidence="2" type="ORF">IM811_008017</name>
</gene>
<evidence type="ECO:0000313" key="3">
    <source>
        <dbReference type="Proteomes" id="UP000616885"/>
    </source>
</evidence>
<comment type="caution">
    <text evidence="2">The sequence shown here is derived from an EMBL/GenBank/DDBJ whole genome shotgun (WGS) entry which is preliminary data.</text>
</comment>
<evidence type="ECO:0000256" key="1">
    <source>
        <dbReference type="SAM" id="MobiDB-lite"/>
    </source>
</evidence>
<dbReference type="AlphaFoldDB" id="A0A8H7NJV6"/>
<accession>A0A8H7NJV6</accession>
<name>A0A8H7NJV6_BIOOC</name>
<reference evidence="2" key="1">
    <citation type="submission" date="2020-10" db="EMBL/GenBank/DDBJ databases">
        <title>High-Quality Genome Resource of Clonostachys rosea strain S41 by Oxford Nanopore Long-Read Sequencing.</title>
        <authorList>
            <person name="Wang H."/>
        </authorList>
    </citation>
    <scope>NUCLEOTIDE SEQUENCE</scope>
    <source>
        <strain evidence="2">S41</strain>
    </source>
</reference>
<feature type="region of interest" description="Disordered" evidence="1">
    <location>
        <begin position="1"/>
        <end position="30"/>
    </location>
</feature>
<sequence length="113" mass="12238">MLHHKHGCASTRSRMRSAYHTSQHARNEKTVHEDRGLLHRIVRSAPLPGLQPLNAQTGVLHQNLAPTATTDNCRVTALLVTLFWGILGWGPVKCLASEQGAGGIQPPMLCSAS</sequence>
<proteinExistence type="predicted"/>
<organism evidence="2 3">
    <name type="scientific">Bionectria ochroleuca</name>
    <name type="common">Gliocladium roseum</name>
    <dbReference type="NCBI Taxonomy" id="29856"/>
    <lineage>
        <taxon>Eukaryota</taxon>
        <taxon>Fungi</taxon>
        <taxon>Dikarya</taxon>
        <taxon>Ascomycota</taxon>
        <taxon>Pezizomycotina</taxon>
        <taxon>Sordariomycetes</taxon>
        <taxon>Hypocreomycetidae</taxon>
        <taxon>Hypocreales</taxon>
        <taxon>Bionectriaceae</taxon>
        <taxon>Clonostachys</taxon>
    </lineage>
</organism>
<dbReference type="Proteomes" id="UP000616885">
    <property type="component" value="Unassembled WGS sequence"/>
</dbReference>
<protein>
    <submittedName>
        <fullName evidence="2">Uncharacterized protein</fullName>
    </submittedName>
</protein>
<feature type="compositionally biased region" description="Basic residues" evidence="1">
    <location>
        <begin position="1"/>
        <end position="17"/>
    </location>
</feature>
<evidence type="ECO:0000313" key="2">
    <source>
        <dbReference type="EMBL" id="KAF9757073.1"/>
    </source>
</evidence>
<dbReference type="EMBL" id="JADCTT010000002">
    <property type="protein sequence ID" value="KAF9757073.1"/>
    <property type="molecule type" value="Genomic_DNA"/>
</dbReference>